<protein>
    <submittedName>
        <fullName evidence="2">Uncharacterized protein</fullName>
    </submittedName>
</protein>
<gene>
    <name evidence="2" type="ORF">METZ01_LOCUS266969</name>
</gene>
<feature type="region of interest" description="Disordered" evidence="1">
    <location>
        <begin position="1"/>
        <end position="34"/>
    </location>
</feature>
<feature type="compositionally biased region" description="Basic and acidic residues" evidence="1">
    <location>
        <begin position="24"/>
        <end position="34"/>
    </location>
</feature>
<organism evidence="2">
    <name type="scientific">marine metagenome</name>
    <dbReference type="NCBI Taxonomy" id="408172"/>
    <lineage>
        <taxon>unclassified sequences</taxon>
        <taxon>metagenomes</taxon>
        <taxon>ecological metagenomes</taxon>
    </lineage>
</organism>
<evidence type="ECO:0000256" key="1">
    <source>
        <dbReference type="SAM" id="MobiDB-lite"/>
    </source>
</evidence>
<proteinExistence type="predicted"/>
<evidence type="ECO:0000313" key="2">
    <source>
        <dbReference type="EMBL" id="SVC14115.1"/>
    </source>
</evidence>
<accession>A0A382JR20</accession>
<sequence length="34" mass="3635">MQATERGKGEMQNVKSPAGTADNLRTEPVESSKS</sequence>
<dbReference type="EMBL" id="UINC01075686">
    <property type="protein sequence ID" value="SVC14115.1"/>
    <property type="molecule type" value="Genomic_DNA"/>
</dbReference>
<reference evidence="2" key="1">
    <citation type="submission" date="2018-05" db="EMBL/GenBank/DDBJ databases">
        <authorList>
            <person name="Lanie J.A."/>
            <person name="Ng W.-L."/>
            <person name="Kazmierczak K.M."/>
            <person name="Andrzejewski T.M."/>
            <person name="Davidsen T.M."/>
            <person name="Wayne K.J."/>
            <person name="Tettelin H."/>
            <person name="Glass J.I."/>
            <person name="Rusch D."/>
            <person name="Podicherti R."/>
            <person name="Tsui H.-C.T."/>
            <person name="Winkler M.E."/>
        </authorList>
    </citation>
    <scope>NUCLEOTIDE SEQUENCE</scope>
</reference>
<name>A0A382JR20_9ZZZZ</name>
<dbReference type="AlphaFoldDB" id="A0A382JR20"/>